<dbReference type="PANTHER" id="PTHR30319">
    <property type="entry name" value="PHENYLACETIC ACID REGULATOR-RELATED TRANSCRIPTIONAL REPRESSOR"/>
    <property type="match status" value="1"/>
</dbReference>
<feature type="domain" description="Transcriptional repressor PaaX-like central Cas2-like" evidence="1">
    <location>
        <begin position="90"/>
        <end position="148"/>
    </location>
</feature>
<protein>
    <submittedName>
        <fullName evidence="2">Phenylacetic acid degradation operon negative regulatory protein</fullName>
    </submittedName>
</protein>
<accession>A0A7W7H4C3</accession>
<comment type="caution">
    <text evidence="2">The sequence shown here is derived from an EMBL/GenBank/DDBJ whole genome shotgun (WGS) entry which is preliminary data.</text>
</comment>
<dbReference type="Pfam" id="PF20803">
    <property type="entry name" value="PaaX_M"/>
    <property type="match status" value="1"/>
</dbReference>
<dbReference type="Gene3D" id="3.30.70.2650">
    <property type="match status" value="1"/>
</dbReference>
<dbReference type="AlphaFoldDB" id="A0A7W7H4C3"/>
<evidence type="ECO:0000313" key="2">
    <source>
        <dbReference type="EMBL" id="MBB4743678.1"/>
    </source>
</evidence>
<sequence length="263" mass="28405">MTPTPRTVVEAFLPTDGAAPLDLLYDTANAAGLDDQPVRLTIRRMTATGEIVQTGRGRRGAIALTDAGRARLGRDRLALRLALGQDHGQTRWDGRWHLLAVSVPESDRTVRDALRRELTEAGAAPVSTGLYLSPHDLGPLLGAAHAGHLVRAAASTLDVRGVTEPTAIAELLWPAAPIIAGYTVVERAVARARTATDSGVPAVLAHQLRLADALERAMRPDPLVPPELRADWPPSLIRRAWRETWAALAARLPEELLYRGWLA</sequence>
<dbReference type="Gene3D" id="1.10.10.10">
    <property type="entry name" value="Winged helix-like DNA-binding domain superfamily/Winged helix DNA-binding domain"/>
    <property type="match status" value="1"/>
</dbReference>
<evidence type="ECO:0000259" key="1">
    <source>
        <dbReference type="Pfam" id="PF20803"/>
    </source>
</evidence>
<evidence type="ECO:0000313" key="3">
    <source>
        <dbReference type="Proteomes" id="UP000546162"/>
    </source>
</evidence>
<keyword evidence="3" id="KW-1185">Reference proteome</keyword>
<dbReference type="EMBL" id="JACHNB010000001">
    <property type="protein sequence ID" value="MBB4743678.1"/>
    <property type="molecule type" value="Genomic_DNA"/>
</dbReference>
<dbReference type="GO" id="GO:0006351">
    <property type="term" value="P:DNA-templated transcription"/>
    <property type="evidence" value="ECO:0007669"/>
    <property type="project" value="TreeGrafter"/>
</dbReference>
<dbReference type="InterPro" id="IPR036388">
    <property type="entry name" value="WH-like_DNA-bd_sf"/>
</dbReference>
<proteinExistence type="predicted"/>
<dbReference type="Proteomes" id="UP000546162">
    <property type="component" value="Unassembled WGS sequence"/>
</dbReference>
<name>A0A7W7H4C3_9ACTN</name>
<organism evidence="2 3">
    <name type="scientific">Actinoplanes octamycinicus</name>
    <dbReference type="NCBI Taxonomy" id="135948"/>
    <lineage>
        <taxon>Bacteria</taxon>
        <taxon>Bacillati</taxon>
        <taxon>Actinomycetota</taxon>
        <taxon>Actinomycetes</taxon>
        <taxon>Micromonosporales</taxon>
        <taxon>Micromonosporaceae</taxon>
        <taxon>Actinoplanes</taxon>
    </lineage>
</organism>
<dbReference type="RefSeq" id="WP_185043937.1">
    <property type="nucleotide sequence ID" value="NZ_BAABFG010000005.1"/>
</dbReference>
<reference evidence="2 3" key="1">
    <citation type="submission" date="2020-08" db="EMBL/GenBank/DDBJ databases">
        <title>Sequencing the genomes of 1000 actinobacteria strains.</title>
        <authorList>
            <person name="Klenk H.-P."/>
        </authorList>
    </citation>
    <scope>NUCLEOTIDE SEQUENCE [LARGE SCALE GENOMIC DNA]</scope>
    <source>
        <strain evidence="2 3">DSM 45809</strain>
    </source>
</reference>
<dbReference type="PANTHER" id="PTHR30319:SF1">
    <property type="entry name" value="TRANSCRIPTIONAL REPRESSOR PAAX"/>
    <property type="match status" value="1"/>
</dbReference>
<dbReference type="InterPro" id="IPR048846">
    <property type="entry name" value="PaaX-like_central"/>
</dbReference>
<gene>
    <name evidence="2" type="ORF">BJY16_007137</name>
</gene>